<comment type="caution">
    <text evidence="3">The sequence shown here is derived from an EMBL/GenBank/DDBJ whole genome shotgun (WGS) entry which is preliminary data.</text>
</comment>
<proteinExistence type="predicted"/>
<evidence type="ECO:0000313" key="4">
    <source>
        <dbReference type="Proteomes" id="UP000318126"/>
    </source>
</evidence>
<dbReference type="InterPro" id="IPR029044">
    <property type="entry name" value="Nucleotide-diphossugar_trans"/>
</dbReference>
<dbReference type="AlphaFoldDB" id="A0A553JKF8"/>
<dbReference type="OrthoDB" id="5298023at2"/>
<keyword evidence="1" id="KW-0460">Magnesium</keyword>
<gene>
    <name evidence="3" type="ORF">FN961_18330</name>
</gene>
<dbReference type="Pfam" id="PF12804">
    <property type="entry name" value="NTP_transf_3"/>
    <property type="match status" value="1"/>
</dbReference>
<evidence type="ECO:0000256" key="1">
    <source>
        <dbReference type="ARBA" id="ARBA00022842"/>
    </source>
</evidence>
<evidence type="ECO:0000259" key="2">
    <source>
        <dbReference type="Pfam" id="PF12804"/>
    </source>
</evidence>
<keyword evidence="3" id="KW-0808">Transferase</keyword>
<dbReference type="GO" id="GO:0016779">
    <property type="term" value="F:nucleotidyltransferase activity"/>
    <property type="evidence" value="ECO:0007669"/>
    <property type="project" value="UniProtKB-ARBA"/>
</dbReference>
<protein>
    <submittedName>
        <fullName evidence="3">Nucleotidyltransferase family protein</fullName>
    </submittedName>
</protein>
<dbReference type="Gene3D" id="3.90.550.10">
    <property type="entry name" value="Spore Coat Polysaccharide Biosynthesis Protein SpsA, Chain A"/>
    <property type="match status" value="1"/>
</dbReference>
<reference evidence="4" key="1">
    <citation type="submission" date="2019-07" db="EMBL/GenBank/DDBJ databases">
        <title>Shewanella sp. YLB-08 draft genomic sequence.</title>
        <authorList>
            <person name="Yu L."/>
        </authorList>
    </citation>
    <scope>NUCLEOTIDE SEQUENCE [LARGE SCALE GENOMIC DNA]</scope>
    <source>
        <strain evidence="4">JCM 20706</strain>
    </source>
</reference>
<name>A0A553JKF8_SHEHA</name>
<feature type="domain" description="MobA-like NTP transferase" evidence="2">
    <location>
        <begin position="24"/>
        <end position="185"/>
    </location>
</feature>
<dbReference type="InterPro" id="IPR025877">
    <property type="entry name" value="MobA-like_NTP_Trfase"/>
</dbReference>
<dbReference type="PANTHER" id="PTHR43777:SF1">
    <property type="entry name" value="MOLYBDENUM COFACTOR CYTIDYLYLTRANSFERASE"/>
    <property type="match status" value="1"/>
</dbReference>
<accession>A0A553JKF8</accession>
<dbReference type="Proteomes" id="UP000318126">
    <property type="component" value="Unassembled WGS sequence"/>
</dbReference>
<organism evidence="3 4">
    <name type="scientific">Shewanella hanedai</name>
    <name type="common">Alteromonas hanedai</name>
    <dbReference type="NCBI Taxonomy" id="25"/>
    <lineage>
        <taxon>Bacteria</taxon>
        <taxon>Pseudomonadati</taxon>
        <taxon>Pseudomonadota</taxon>
        <taxon>Gammaproteobacteria</taxon>
        <taxon>Alteromonadales</taxon>
        <taxon>Shewanellaceae</taxon>
        <taxon>Shewanella</taxon>
    </lineage>
</organism>
<dbReference type="PANTHER" id="PTHR43777">
    <property type="entry name" value="MOLYBDENUM COFACTOR CYTIDYLYLTRANSFERASE"/>
    <property type="match status" value="1"/>
</dbReference>
<sequence>MSWRVAWRETDSFRSGYDLNTLIALLAAGQSRRFNGVKLAQAIDDHGTSLLADSFRKLKLVADTRGAELVVILGGHQALLSSLLPDDAKYIINHEFDSGLSSSIAQAVDYAEKADRDSLFIALADQVAITAEEYLNLLDVKGEPSRVCATFEKQLSVPAIFCRDDFDKLTSLTGDSGAKSILAALNLEGKLHTVEMSSAALDIDTRSELEQWLVTQAET</sequence>
<dbReference type="CDD" id="cd04182">
    <property type="entry name" value="GT_2_like_f"/>
    <property type="match status" value="1"/>
</dbReference>
<dbReference type="EMBL" id="VKGK01000025">
    <property type="protein sequence ID" value="TRY12908.1"/>
    <property type="molecule type" value="Genomic_DNA"/>
</dbReference>
<keyword evidence="4" id="KW-1185">Reference proteome</keyword>
<dbReference type="SUPFAM" id="SSF53448">
    <property type="entry name" value="Nucleotide-diphospho-sugar transferases"/>
    <property type="match status" value="1"/>
</dbReference>
<evidence type="ECO:0000313" key="3">
    <source>
        <dbReference type="EMBL" id="TRY12908.1"/>
    </source>
</evidence>